<dbReference type="InterPro" id="IPR035940">
    <property type="entry name" value="CAP_sf"/>
</dbReference>
<evidence type="ECO:0000313" key="5">
    <source>
        <dbReference type="EnsemblMetazoa" id="GAUT048554-PA"/>
    </source>
</evidence>
<dbReference type="STRING" id="7395.A0A1A9VV02"/>
<dbReference type="InterPro" id="IPR001283">
    <property type="entry name" value="CRISP-related"/>
</dbReference>
<dbReference type="VEuPathDB" id="VectorBase:GAUT048554"/>
<name>A0A1A9VV02_GLOAU</name>
<dbReference type="GO" id="GO:0005576">
    <property type="term" value="C:extracellular region"/>
    <property type="evidence" value="ECO:0007669"/>
    <property type="project" value="UniProtKB-SubCell"/>
</dbReference>
<dbReference type="PROSITE" id="PS01010">
    <property type="entry name" value="CRISP_2"/>
    <property type="match status" value="1"/>
</dbReference>
<dbReference type="AlphaFoldDB" id="A0A1A9VV02"/>
<accession>A0A1A9VV02</accession>
<reference evidence="5" key="1">
    <citation type="submission" date="2020-05" db="UniProtKB">
        <authorList>
            <consortium name="EnsemblMetazoa"/>
        </authorList>
    </citation>
    <scope>IDENTIFICATION</scope>
    <source>
        <strain evidence="5">TTRI</strain>
    </source>
</reference>
<evidence type="ECO:0000313" key="6">
    <source>
        <dbReference type="Proteomes" id="UP000078200"/>
    </source>
</evidence>
<dbReference type="Pfam" id="PF00188">
    <property type="entry name" value="CAP"/>
    <property type="match status" value="1"/>
</dbReference>
<dbReference type="InterPro" id="IPR034113">
    <property type="entry name" value="SCP_GAPR1-like"/>
</dbReference>
<organism evidence="5 6">
    <name type="scientific">Glossina austeni</name>
    <name type="common">Savannah tsetse fly</name>
    <dbReference type="NCBI Taxonomy" id="7395"/>
    <lineage>
        <taxon>Eukaryota</taxon>
        <taxon>Metazoa</taxon>
        <taxon>Ecdysozoa</taxon>
        <taxon>Arthropoda</taxon>
        <taxon>Hexapoda</taxon>
        <taxon>Insecta</taxon>
        <taxon>Pterygota</taxon>
        <taxon>Neoptera</taxon>
        <taxon>Endopterygota</taxon>
        <taxon>Diptera</taxon>
        <taxon>Brachycera</taxon>
        <taxon>Muscomorpha</taxon>
        <taxon>Hippoboscoidea</taxon>
        <taxon>Glossinidae</taxon>
        <taxon>Glossina</taxon>
    </lineage>
</organism>
<dbReference type="FunFam" id="3.40.33.10:FF:000010">
    <property type="entry name" value="Predicted protein"/>
    <property type="match status" value="1"/>
</dbReference>
<keyword evidence="2" id="KW-0964">Secreted</keyword>
<dbReference type="EnsemblMetazoa" id="GAUT048554-RA">
    <property type="protein sequence ID" value="GAUT048554-PA"/>
    <property type="gene ID" value="GAUT048554"/>
</dbReference>
<dbReference type="PANTHER" id="PTHR10334">
    <property type="entry name" value="CYSTEINE-RICH SECRETORY PROTEIN-RELATED"/>
    <property type="match status" value="1"/>
</dbReference>
<sequence>MPRSPHSALRQELVSRYDDVSPLSPRRADTTRTRTPAARLRRIPDLMPIENEQDWIVALKEKKDEEKTLTAGEILQFQEQCLREHNKYREKHGVRPLVLKKPLCRIAQEWAGHLAEIETLNKHKHSAYGENLFRGKGTIFTAEDVMKDWYDEGETYDFSKPVFHDSNSHFTQIIWKDTRYLGVGIQIANNHTYVVCNYHPAGNIIGNFANQVLPIKPLTQITDKAISDAKDQVYRDEFANACLEVHNKYRIKHGCPPLILSALLNKHATEWAQVRS</sequence>
<evidence type="ECO:0000256" key="2">
    <source>
        <dbReference type="ARBA" id="ARBA00022525"/>
    </source>
</evidence>
<evidence type="ECO:0000256" key="1">
    <source>
        <dbReference type="ARBA" id="ARBA00004613"/>
    </source>
</evidence>
<dbReference type="InterPro" id="IPR018244">
    <property type="entry name" value="Allrgn_V5/Tpx1_CS"/>
</dbReference>
<evidence type="ECO:0000259" key="4">
    <source>
        <dbReference type="SMART" id="SM00198"/>
    </source>
</evidence>
<evidence type="ECO:0000256" key="3">
    <source>
        <dbReference type="SAM" id="MobiDB-lite"/>
    </source>
</evidence>
<feature type="domain" description="SCP" evidence="4">
    <location>
        <begin position="76"/>
        <end position="206"/>
    </location>
</feature>
<keyword evidence="6" id="KW-1185">Reference proteome</keyword>
<dbReference type="Gene3D" id="3.40.33.10">
    <property type="entry name" value="CAP"/>
    <property type="match status" value="2"/>
</dbReference>
<proteinExistence type="predicted"/>
<dbReference type="SUPFAM" id="SSF55797">
    <property type="entry name" value="PR-1-like"/>
    <property type="match status" value="2"/>
</dbReference>
<dbReference type="SMART" id="SM00198">
    <property type="entry name" value="SCP"/>
    <property type="match status" value="1"/>
</dbReference>
<feature type="region of interest" description="Disordered" evidence="3">
    <location>
        <begin position="1"/>
        <end position="35"/>
    </location>
</feature>
<dbReference type="InterPro" id="IPR014044">
    <property type="entry name" value="CAP_dom"/>
</dbReference>
<dbReference type="Proteomes" id="UP000078200">
    <property type="component" value="Unassembled WGS sequence"/>
</dbReference>
<dbReference type="PRINTS" id="PR00837">
    <property type="entry name" value="V5TPXLIKE"/>
</dbReference>
<protein>
    <recommendedName>
        <fullName evidence="4">SCP domain-containing protein</fullName>
    </recommendedName>
</protein>
<dbReference type="CDD" id="cd05382">
    <property type="entry name" value="CAP_GAPR1-like"/>
    <property type="match status" value="1"/>
</dbReference>
<comment type="subcellular location">
    <subcellularLocation>
        <location evidence="1">Secreted</location>
    </subcellularLocation>
</comment>